<dbReference type="InterPro" id="IPR001810">
    <property type="entry name" value="F-box_dom"/>
</dbReference>
<dbReference type="Gene3D" id="3.80.10.10">
    <property type="entry name" value="Ribonuclease Inhibitor"/>
    <property type="match status" value="1"/>
</dbReference>
<keyword evidence="3" id="KW-1185">Reference proteome</keyword>
<reference evidence="2 3" key="1">
    <citation type="submission" date="2016-10" db="EMBL/GenBank/DDBJ databases">
        <title>Genome sequence of the basidiomycete white-rot fungus Trametes pubescens.</title>
        <authorList>
            <person name="Makela M.R."/>
            <person name="Granchi Z."/>
            <person name="Peng M."/>
            <person name="De Vries R.P."/>
            <person name="Grigoriev I."/>
            <person name="Riley R."/>
            <person name="Hilden K."/>
        </authorList>
    </citation>
    <scope>NUCLEOTIDE SEQUENCE [LARGE SCALE GENOMIC DNA]</scope>
    <source>
        <strain evidence="2 3">FBCC735</strain>
    </source>
</reference>
<comment type="caution">
    <text evidence="2">The sequence shown here is derived from an EMBL/GenBank/DDBJ whole genome shotgun (WGS) entry which is preliminary data.</text>
</comment>
<name>A0A1M2VGL4_TRAPU</name>
<dbReference type="AlphaFoldDB" id="A0A1M2VGL4"/>
<protein>
    <recommendedName>
        <fullName evidence="1">F-box domain-containing protein</fullName>
    </recommendedName>
</protein>
<dbReference type="OrthoDB" id="2663142at2759"/>
<dbReference type="Proteomes" id="UP000184267">
    <property type="component" value="Unassembled WGS sequence"/>
</dbReference>
<evidence type="ECO:0000313" key="2">
    <source>
        <dbReference type="EMBL" id="OJT06731.1"/>
    </source>
</evidence>
<evidence type="ECO:0000313" key="3">
    <source>
        <dbReference type="Proteomes" id="UP000184267"/>
    </source>
</evidence>
<organism evidence="2 3">
    <name type="scientific">Trametes pubescens</name>
    <name type="common">White-rot fungus</name>
    <dbReference type="NCBI Taxonomy" id="154538"/>
    <lineage>
        <taxon>Eukaryota</taxon>
        <taxon>Fungi</taxon>
        <taxon>Dikarya</taxon>
        <taxon>Basidiomycota</taxon>
        <taxon>Agaricomycotina</taxon>
        <taxon>Agaricomycetes</taxon>
        <taxon>Polyporales</taxon>
        <taxon>Polyporaceae</taxon>
        <taxon>Trametes</taxon>
    </lineage>
</organism>
<proteinExistence type="predicted"/>
<gene>
    <name evidence="2" type="ORF">TRAPUB_2439</name>
</gene>
<accession>A0A1M2VGL4</accession>
<dbReference type="Pfam" id="PF12937">
    <property type="entry name" value="F-box-like"/>
    <property type="match status" value="1"/>
</dbReference>
<dbReference type="SUPFAM" id="SSF52047">
    <property type="entry name" value="RNI-like"/>
    <property type="match status" value="1"/>
</dbReference>
<dbReference type="OMA" id="LEMWPES"/>
<dbReference type="EMBL" id="MNAD01001269">
    <property type="protein sequence ID" value="OJT06731.1"/>
    <property type="molecule type" value="Genomic_DNA"/>
</dbReference>
<dbReference type="STRING" id="154538.A0A1M2VGL4"/>
<evidence type="ECO:0000259" key="1">
    <source>
        <dbReference type="Pfam" id="PF12937"/>
    </source>
</evidence>
<sequence>MHHALLIDEVLQLIFDHCVALPKSEPRWTLCQLARCCKAWKDPALDRLWSRIDGMAPLVSLLQRGEQGTTDNASVSPAFHAYAARVKAISHPTRFSIPGVDELATVMPRLEAVTLSFHGCMVPSAWILSDRLRRIAVNIGPARDPQTVIDRSNAAASYLEQATLRALDLQTLHIRGRMTESLNCAVAGLTQLRSLTIYANCFLTCETLAAVANFPRLQSLAIHASGIPHADFADALSRSGAPCFPALEDLEIRASGSLLATVIEHMPARVLTKLRAEVDRSPRGPGYLKGVFEMLSHKMSESMSELLIEDLTEFEDLDTSLRPHVSPEWYPLSLLAPLAGLKDLRQFAIVSMLAPALTDADLERMGKWWPALQHLNLGTFDVDYLPPDWPVQMTPAALPAVAKFLPHLESLALPILPIDLVATTGIPPASASEAVVPQQTALRSMTIGDVHDAAACAPALVKALLATFPSLRTVECPAHEVTERFAAVQLC</sequence>
<feature type="domain" description="F-box" evidence="1">
    <location>
        <begin position="8"/>
        <end position="53"/>
    </location>
</feature>
<dbReference type="InterPro" id="IPR032675">
    <property type="entry name" value="LRR_dom_sf"/>
</dbReference>